<protein>
    <recommendedName>
        <fullName evidence="3">tRNA threonylcarbamoyladenosine biosynthesis protein TsaE</fullName>
    </recommendedName>
    <alternativeName>
        <fullName evidence="10">t(6)A37 threonylcarbamoyladenosine biosynthesis protein TsaE</fullName>
    </alternativeName>
</protein>
<evidence type="ECO:0000256" key="8">
    <source>
        <dbReference type="ARBA" id="ARBA00022840"/>
    </source>
</evidence>
<keyword evidence="9" id="KW-0460">Magnesium</keyword>
<keyword evidence="7" id="KW-0547">Nucleotide-binding</keyword>
<gene>
    <name evidence="11" type="primary">tsaE</name>
    <name evidence="11" type="ORF">G6Z83_02125</name>
</gene>
<evidence type="ECO:0000256" key="6">
    <source>
        <dbReference type="ARBA" id="ARBA00022723"/>
    </source>
</evidence>
<dbReference type="GO" id="GO:0016740">
    <property type="term" value="F:transferase activity"/>
    <property type="evidence" value="ECO:0007669"/>
    <property type="project" value="UniProtKB-KW"/>
</dbReference>
<evidence type="ECO:0000256" key="9">
    <source>
        <dbReference type="ARBA" id="ARBA00022842"/>
    </source>
</evidence>
<dbReference type="PANTHER" id="PTHR33540">
    <property type="entry name" value="TRNA THREONYLCARBAMOYLADENOSINE BIOSYNTHESIS PROTEIN TSAE"/>
    <property type="match status" value="1"/>
</dbReference>
<keyword evidence="6" id="KW-0479">Metal-binding</keyword>
<dbReference type="SUPFAM" id="SSF52540">
    <property type="entry name" value="P-loop containing nucleoside triphosphate hydrolases"/>
    <property type="match status" value="1"/>
</dbReference>
<dbReference type="InterPro" id="IPR027417">
    <property type="entry name" value="P-loop_NTPase"/>
</dbReference>
<evidence type="ECO:0000256" key="2">
    <source>
        <dbReference type="ARBA" id="ARBA00007599"/>
    </source>
</evidence>
<comment type="subcellular location">
    <subcellularLocation>
        <location evidence="1">Cytoplasm</location>
    </subcellularLocation>
</comment>
<dbReference type="Proteomes" id="UP000501676">
    <property type="component" value="Chromosome"/>
</dbReference>
<evidence type="ECO:0000313" key="12">
    <source>
        <dbReference type="Proteomes" id="UP000501676"/>
    </source>
</evidence>
<evidence type="ECO:0000256" key="10">
    <source>
        <dbReference type="ARBA" id="ARBA00032441"/>
    </source>
</evidence>
<dbReference type="Pfam" id="PF02367">
    <property type="entry name" value="TsaE"/>
    <property type="match status" value="1"/>
</dbReference>
<dbReference type="EMBL" id="CP049228">
    <property type="protein sequence ID" value="QIH23538.1"/>
    <property type="molecule type" value="Genomic_DNA"/>
</dbReference>
<evidence type="ECO:0000256" key="4">
    <source>
        <dbReference type="ARBA" id="ARBA00022490"/>
    </source>
</evidence>
<dbReference type="Gene3D" id="3.40.50.300">
    <property type="entry name" value="P-loop containing nucleotide triphosphate hydrolases"/>
    <property type="match status" value="1"/>
</dbReference>
<proteinExistence type="inferred from homology"/>
<name>A0A6G7B804_9LACO</name>
<comment type="similarity">
    <text evidence="2">Belongs to the TsaE family.</text>
</comment>
<dbReference type="InterPro" id="IPR003442">
    <property type="entry name" value="T6A_TsaE"/>
</dbReference>
<evidence type="ECO:0000256" key="1">
    <source>
        <dbReference type="ARBA" id="ARBA00004496"/>
    </source>
</evidence>
<sequence length="158" mass="17704">MKLLITSDHEMQDLGQILGTHAVAGNILLLTGDLGAGKTTLTKGIAKALGIKRPVKSPTYTIIREYKEGTLPLFHMDMYRLKDGDLSSIDLNDYFEQNGVIVIEWPEFVMDNLPADYLKINIARIDDTWDSTKRSLVLTSSGKNSNIWLNKILPDIEK</sequence>
<dbReference type="PANTHER" id="PTHR33540:SF2">
    <property type="entry name" value="TRNA THREONYLCARBAMOYLADENOSINE BIOSYNTHESIS PROTEIN TSAE"/>
    <property type="match status" value="1"/>
</dbReference>
<evidence type="ECO:0000313" key="11">
    <source>
        <dbReference type="EMBL" id="QIH23538.1"/>
    </source>
</evidence>
<dbReference type="GO" id="GO:0005524">
    <property type="term" value="F:ATP binding"/>
    <property type="evidence" value="ECO:0007669"/>
    <property type="project" value="UniProtKB-KW"/>
</dbReference>
<dbReference type="GO" id="GO:0002949">
    <property type="term" value="P:tRNA threonylcarbamoyladenosine modification"/>
    <property type="evidence" value="ECO:0007669"/>
    <property type="project" value="InterPro"/>
</dbReference>
<dbReference type="AlphaFoldDB" id="A0A6G7B804"/>
<evidence type="ECO:0000256" key="3">
    <source>
        <dbReference type="ARBA" id="ARBA00019010"/>
    </source>
</evidence>
<accession>A0A6G7B804</accession>
<keyword evidence="4" id="KW-0963">Cytoplasm</keyword>
<keyword evidence="5" id="KW-0819">tRNA processing</keyword>
<evidence type="ECO:0000256" key="5">
    <source>
        <dbReference type="ARBA" id="ARBA00022694"/>
    </source>
</evidence>
<organism evidence="11 12">
    <name type="scientific">Lactobacillus iners</name>
    <dbReference type="NCBI Taxonomy" id="147802"/>
    <lineage>
        <taxon>Bacteria</taxon>
        <taxon>Bacillati</taxon>
        <taxon>Bacillota</taxon>
        <taxon>Bacilli</taxon>
        <taxon>Lactobacillales</taxon>
        <taxon>Lactobacillaceae</taxon>
        <taxon>Lactobacillus</taxon>
    </lineage>
</organism>
<dbReference type="GO" id="GO:0046872">
    <property type="term" value="F:metal ion binding"/>
    <property type="evidence" value="ECO:0007669"/>
    <property type="project" value="UniProtKB-KW"/>
</dbReference>
<dbReference type="GO" id="GO:0005737">
    <property type="term" value="C:cytoplasm"/>
    <property type="evidence" value="ECO:0007669"/>
    <property type="project" value="UniProtKB-SubCell"/>
</dbReference>
<keyword evidence="11" id="KW-0808">Transferase</keyword>
<evidence type="ECO:0000256" key="7">
    <source>
        <dbReference type="ARBA" id="ARBA00022741"/>
    </source>
</evidence>
<dbReference type="NCBIfam" id="TIGR00150">
    <property type="entry name" value="T6A_YjeE"/>
    <property type="match status" value="1"/>
</dbReference>
<keyword evidence="8" id="KW-0067">ATP-binding</keyword>
<reference evidence="11 12" key="1">
    <citation type="submission" date="2020-02" db="EMBL/GenBank/DDBJ databases">
        <title>Complete genome sequences of six Lactobacillus iners strains isolated from the human vagina.</title>
        <authorList>
            <person name="France M.T."/>
            <person name="Rutt L."/>
            <person name="Narina S."/>
            <person name="Arbaugh S."/>
            <person name="Humphrys M.S."/>
            <person name="Ma B."/>
            <person name="Hayward M.R."/>
            <person name="Relman D."/>
            <person name="Kwon D.S."/>
            <person name="Ravel J."/>
        </authorList>
    </citation>
    <scope>NUCLEOTIDE SEQUENCE [LARGE SCALE GENOMIC DNA]</scope>
    <source>
        <strain evidence="11 12">C0210C1</strain>
    </source>
</reference>
<dbReference type="RefSeq" id="WP_006733621.1">
    <property type="nucleotide sequence ID" value="NZ_CP049228.1"/>
</dbReference>